<dbReference type="InterPro" id="IPR036961">
    <property type="entry name" value="Kinesin_motor_dom_sf"/>
</dbReference>
<dbReference type="VEuPathDB" id="FungiDB:AWRI3580_g2411"/>
<keyword evidence="5" id="KW-0175">Coiled coil</keyword>
<reference evidence="8" key="1">
    <citation type="journal article" date="2016" name="Genome Announc.">
        <title>Genome sequences of three species of Hanseniaspora isolated from spontaneous wine fermentations.</title>
        <authorList>
            <person name="Sternes P.R."/>
            <person name="Lee D."/>
            <person name="Kutyna D.R."/>
            <person name="Borneman A.R."/>
        </authorList>
    </citation>
    <scope>NUCLEOTIDE SEQUENCE [LARGE SCALE GENOMIC DNA]</scope>
    <source>
        <strain evidence="8">AWRI3580</strain>
    </source>
</reference>
<dbReference type="InterPro" id="IPR019821">
    <property type="entry name" value="Kinesin_motor_CS"/>
</dbReference>
<comment type="similarity">
    <text evidence="3 4">Belongs to the TRAFAC class myosin-kinesin ATPase superfamily. Kinesin family.</text>
</comment>
<dbReference type="SMART" id="SM00129">
    <property type="entry name" value="KISc"/>
    <property type="match status" value="1"/>
</dbReference>
<dbReference type="InterPro" id="IPR027417">
    <property type="entry name" value="P-loop_NTPase"/>
</dbReference>
<evidence type="ECO:0000256" key="1">
    <source>
        <dbReference type="ARBA" id="ARBA00022741"/>
    </source>
</evidence>
<dbReference type="PROSITE" id="PS50067">
    <property type="entry name" value="KINESIN_MOTOR_2"/>
    <property type="match status" value="1"/>
</dbReference>
<dbReference type="AlphaFoldDB" id="A0A1E5RQN7"/>
<organism evidence="7 8">
    <name type="scientific">Hanseniaspora uvarum</name>
    <name type="common">Yeast</name>
    <name type="synonym">Kloeckera apiculata</name>
    <dbReference type="NCBI Taxonomy" id="29833"/>
    <lineage>
        <taxon>Eukaryota</taxon>
        <taxon>Fungi</taxon>
        <taxon>Dikarya</taxon>
        <taxon>Ascomycota</taxon>
        <taxon>Saccharomycotina</taxon>
        <taxon>Saccharomycetes</taxon>
        <taxon>Saccharomycodales</taxon>
        <taxon>Saccharomycodaceae</taxon>
        <taxon>Hanseniaspora</taxon>
    </lineage>
</organism>
<dbReference type="InterPro" id="IPR001752">
    <property type="entry name" value="Kinesin_motor_dom"/>
</dbReference>
<keyword evidence="8" id="KW-1185">Reference proteome</keyword>
<dbReference type="PANTHER" id="PTHR47972">
    <property type="entry name" value="KINESIN-LIKE PROTEIN KLP-3"/>
    <property type="match status" value="1"/>
</dbReference>
<keyword evidence="4" id="KW-0493">Microtubule</keyword>
<feature type="coiled-coil region" evidence="5">
    <location>
        <begin position="57"/>
        <end position="249"/>
    </location>
</feature>
<dbReference type="Proteomes" id="UP000095358">
    <property type="component" value="Unassembled WGS sequence"/>
</dbReference>
<sequence>MNTELLDIDFKQNKKIVVSKLQTPTKINQITHKTDYDIDINRNVNNRAVDNNLDLFYQENESKLKDLENKLVSLNERSEEQNSLYNSLKETLNDDYNLKKENLQEIVDDLIAQAQNIKKSTDDLKDTLNDKTEKLNKNYELKKLEINKNFKRDFEIKKEEFLQQKEKYEDEVQVEKDNLRSAIANLNTQIQERNKYFLSNSEFEAKKKELGIEMNNIRSENFEKLNEKTEMLIKQNKELKSEIAVFENNIAMKLIPKNDFLKRSVEKEKASLHTVNETRKRKIEESATLAKQYEKMQLKYNSLQSELSIYENKIKIMKDSIQNHKDELQKKETIRRVLHNELQDLRGNIRVFCRIKPEDNPQFILKEINVLDPDESINDEETLNKFDRAQLQIEMPNDFPERQRLSPRKQQPNSTIFEFDKIFNEQSTNEEVFDEVSQLVQSSLDGYKVCIFAYGQTGSGKTYTMLNPVDGIIPSTLKHIYTWVDELKTLGWEYKMDIQFVEIYNDTINDLLAFKSNGGNTAVKRPGIKKKIDIRHINGNTSLTNVDQIDITNIDNVEDILAKAMKFRATNATKENANSSRSHSVFTIFLKGFNKLTNETSNGVLNLIDLAGSERLNKSQAGGDRLKETQHINKSLSCLGDVIHSLSNSGQKPAHIPFRNSKLTYMLQNYLTGEGKTLMFVNVSKKSYFETLNSLRFSTKVNDTKMR</sequence>
<keyword evidence="3 4" id="KW-0505">Motor protein</keyword>
<feature type="domain" description="Kinesin motor" evidence="6">
    <location>
        <begin position="348"/>
        <end position="704"/>
    </location>
</feature>
<name>A0A1E5RQN7_HANUV</name>
<evidence type="ECO:0000256" key="2">
    <source>
        <dbReference type="ARBA" id="ARBA00022840"/>
    </source>
</evidence>
<protein>
    <recommendedName>
        <fullName evidence="4">Kinesin-like protein</fullName>
    </recommendedName>
</protein>
<evidence type="ECO:0000256" key="3">
    <source>
        <dbReference type="PROSITE-ProRule" id="PRU00283"/>
    </source>
</evidence>
<dbReference type="OrthoDB" id="3176171at2759"/>
<dbReference type="Gene3D" id="3.40.850.10">
    <property type="entry name" value="Kinesin motor domain"/>
    <property type="match status" value="1"/>
</dbReference>
<evidence type="ECO:0000313" key="7">
    <source>
        <dbReference type="EMBL" id="OEJ89217.1"/>
    </source>
</evidence>
<dbReference type="GO" id="GO:0008017">
    <property type="term" value="F:microtubule binding"/>
    <property type="evidence" value="ECO:0007669"/>
    <property type="project" value="InterPro"/>
</dbReference>
<dbReference type="STRING" id="29833.A0A1E5RQN7"/>
<comment type="caution">
    <text evidence="7">The sequence shown here is derived from an EMBL/GenBank/DDBJ whole genome shotgun (WGS) entry which is preliminary data.</text>
</comment>
<dbReference type="InterPro" id="IPR027640">
    <property type="entry name" value="Kinesin-like_fam"/>
</dbReference>
<dbReference type="GO" id="GO:0005874">
    <property type="term" value="C:microtubule"/>
    <property type="evidence" value="ECO:0007669"/>
    <property type="project" value="UniProtKB-KW"/>
</dbReference>
<dbReference type="GO" id="GO:0003777">
    <property type="term" value="F:microtubule motor activity"/>
    <property type="evidence" value="ECO:0007669"/>
    <property type="project" value="InterPro"/>
</dbReference>
<gene>
    <name evidence="7" type="ORF">AWRI3580_g2411</name>
</gene>
<dbReference type="PRINTS" id="PR00380">
    <property type="entry name" value="KINESINHEAVY"/>
</dbReference>
<proteinExistence type="inferred from homology"/>
<feature type="coiled-coil region" evidence="5">
    <location>
        <begin position="286"/>
        <end position="341"/>
    </location>
</feature>
<dbReference type="SUPFAM" id="SSF52540">
    <property type="entry name" value="P-loop containing nucleoside triphosphate hydrolases"/>
    <property type="match status" value="1"/>
</dbReference>
<evidence type="ECO:0000256" key="4">
    <source>
        <dbReference type="RuleBase" id="RU000394"/>
    </source>
</evidence>
<dbReference type="EMBL" id="LPNN01000004">
    <property type="protein sequence ID" value="OEJ89217.1"/>
    <property type="molecule type" value="Genomic_DNA"/>
</dbReference>
<evidence type="ECO:0000313" key="8">
    <source>
        <dbReference type="Proteomes" id="UP000095358"/>
    </source>
</evidence>
<dbReference type="PROSITE" id="PS00411">
    <property type="entry name" value="KINESIN_MOTOR_1"/>
    <property type="match status" value="1"/>
</dbReference>
<keyword evidence="2 3" id="KW-0067">ATP-binding</keyword>
<dbReference type="PANTHER" id="PTHR47972:SF28">
    <property type="entry name" value="KINESIN-LIKE PROTEIN KLP-3"/>
    <property type="match status" value="1"/>
</dbReference>
<dbReference type="GO" id="GO:0007018">
    <property type="term" value="P:microtubule-based movement"/>
    <property type="evidence" value="ECO:0007669"/>
    <property type="project" value="InterPro"/>
</dbReference>
<accession>A0A1E5RQN7</accession>
<dbReference type="Pfam" id="PF00225">
    <property type="entry name" value="Kinesin"/>
    <property type="match status" value="1"/>
</dbReference>
<evidence type="ECO:0000259" key="6">
    <source>
        <dbReference type="PROSITE" id="PS50067"/>
    </source>
</evidence>
<dbReference type="GO" id="GO:0005524">
    <property type="term" value="F:ATP binding"/>
    <property type="evidence" value="ECO:0007669"/>
    <property type="project" value="UniProtKB-UniRule"/>
</dbReference>
<evidence type="ECO:0000256" key="5">
    <source>
        <dbReference type="SAM" id="Coils"/>
    </source>
</evidence>
<keyword evidence="1 3" id="KW-0547">Nucleotide-binding</keyword>
<feature type="binding site" evidence="3">
    <location>
        <begin position="455"/>
        <end position="462"/>
    </location>
    <ligand>
        <name>ATP</name>
        <dbReference type="ChEBI" id="CHEBI:30616"/>
    </ligand>
</feature>